<feature type="region of interest" description="Disordered" evidence="1">
    <location>
        <begin position="103"/>
        <end position="171"/>
    </location>
</feature>
<dbReference type="Proteomes" id="UP000828390">
    <property type="component" value="Unassembled WGS sequence"/>
</dbReference>
<dbReference type="InterPro" id="IPR016187">
    <property type="entry name" value="CTDL_fold"/>
</dbReference>
<dbReference type="PANTHER" id="PTHR22801">
    <property type="entry name" value="LITHOSTATHINE"/>
    <property type="match status" value="1"/>
</dbReference>
<dbReference type="Pfam" id="PF00059">
    <property type="entry name" value="Lectin_C"/>
    <property type="match status" value="1"/>
</dbReference>
<accession>A0A9D4DA89</accession>
<feature type="domain" description="C-type lectin" evidence="3">
    <location>
        <begin position="304"/>
        <end position="433"/>
    </location>
</feature>
<feature type="region of interest" description="Disordered" evidence="1">
    <location>
        <begin position="186"/>
        <end position="209"/>
    </location>
</feature>
<evidence type="ECO:0000256" key="2">
    <source>
        <dbReference type="SAM" id="SignalP"/>
    </source>
</evidence>
<gene>
    <name evidence="4" type="ORF">DPMN_047890</name>
</gene>
<organism evidence="4 5">
    <name type="scientific">Dreissena polymorpha</name>
    <name type="common">Zebra mussel</name>
    <name type="synonym">Mytilus polymorpha</name>
    <dbReference type="NCBI Taxonomy" id="45954"/>
    <lineage>
        <taxon>Eukaryota</taxon>
        <taxon>Metazoa</taxon>
        <taxon>Spiralia</taxon>
        <taxon>Lophotrochozoa</taxon>
        <taxon>Mollusca</taxon>
        <taxon>Bivalvia</taxon>
        <taxon>Autobranchia</taxon>
        <taxon>Heteroconchia</taxon>
        <taxon>Euheterodonta</taxon>
        <taxon>Imparidentia</taxon>
        <taxon>Neoheterodontei</taxon>
        <taxon>Myida</taxon>
        <taxon>Dreissenoidea</taxon>
        <taxon>Dreissenidae</taxon>
        <taxon>Dreissena</taxon>
    </lineage>
</organism>
<evidence type="ECO:0000313" key="4">
    <source>
        <dbReference type="EMBL" id="KAH3741170.1"/>
    </source>
</evidence>
<evidence type="ECO:0000256" key="1">
    <source>
        <dbReference type="SAM" id="MobiDB-lite"/>
    </source>
</evidence>
<protein>
    <recommendedName>
        <fullName evidence="3">C-type lectin domain-containing protein</fullName>
    </recommendedName>
</protein>
<dbReference type="PROSITE" id="PS50041">
    <property type="entry name" value="C_TYPE_LECTIN_2"/>
    <property type="match status" value="1"/>
</dbReference>
<reference evidence="4" key="1">
    <citation type="journal article" date="2019" name="bioRxiv">
        <title>The Genome of the Zebra Mussel, Dreissena polymorpha: A Resource for Invasive Species Research.</title>
        <authorList>
            <person name="McCartney M.A."/>
            <person name="Auch B."/>
            <person name="Kono T."/>
            <person name="Mallez S."/>
            <person name="Zhang Y."/>
            <person name="Obille A."/>
            <person name="Becker A."/>
            <person name="Abrahante J.E."/>
            <person name="Garbe J."/>
            <person name="Badalamenti J.P."/>
            <person name="Herman A."/>
            <person name="Mangelson H."/>
            <person name="Liachko I."/>
            <person name="Sullivan S."/>
            <person name="Sone E.D."/>
            <person name="Koren S."/>
            <person name="Silverstein K.A.T."/>
            <person name="Beckman K.B."/>
            <person name="Gohl D.M."/>
        </authorList>
    </citation>
    <scope>NUCLEOTIDE SEQUENCE</scope>
    <source>
        <strain evidence="4">Duluth1</strain>
        <tissue evidence="4">Whole animal</tissue>
    </source>
</reference>
<feature type="chain" id="PRO_5038800882" description="C-type lectin domain-containing protein" evidence="2">
    <location>
        <begin position="35"/>
        <end position="444"/>
    </location>
</feature>
<dbReference type="EMBL" id="JAIWYP010000011">
    <property type="protein sequence ID" value="KAH3741170.1"/>
    <property type="molecule type" value="Genomic_DNA"/>
</dbReference>
<keyword evidence="5" id="KW-1185">Reference proteome</keyword>
<sequence>MEIWRIWADTGSTEMNRRASVVLLLLIWIPIVRGDFPCLCCYSLEASVYQEKTLNAGTLGYMYEFDCKPLYDNLTIPDNSWTAIQFEHKIGYVPMTQDQVIQQCPGSIPTGDQVAETSSATTSTTHLSSTESPTTHSPSTGPQTTSPLTAQPTLPQPSTAQSIKTQPPTHHNITTQITSTYIHETQPIETPSPSTSQPATQSPTTQTPITQLSTHIQPITLQQPLSTTKQFTTTPFLITSKESTIQTTKPTAHPSLTTIHIKPPLTTLHHANTHMPSTTHAPANSCPENVVTHASDHQGYVMSRGYSCFEFVNHTKTWNDAEGSCRHRGGHLTSIKNQAEENALLVFMYDIGVKNKTWIGLTDQHHEHRFIWSSGLPLYWTNWIPGNQNHRYFNDDDCVTLVPDTSMVSASSSNSLGTWDDVHCDIKKPFICRFESNPWWHLSG</sequence>
<dbReference type="CDD" id="cd00037">
    <property type="entry name" value="CLECT"/>
    <property type="match status" value="1"/>
</dbReference>
<dbReference type="Gene3D" id="3.10.100.10">
    <property type="entry name" value="Mannose-Binding Protein A, subunit A"/>
    <property type="match status" value="1"/>
</dbReference>
<feature type="signal peptide" evidence="2">
    <location>
        <begin position="1"/>
        <end position="34"/>
    </location>
</feature>
<feature type="compositionally biased region" description="Low complexity" evidence="1">
    <location>
        <begin position="191"/>
        <end position="209"/>
    </location>
</feature>
<dbReference type="OrthoDB" id="6113286at2759"/>
<dbReference type="AlphaFoldDB" id="A0A9D4DA89"/>
<dbReference type="SMART" id="SM00034">
    <property type="entry name" value="CLECT"/>
    <property type="match status" value="1"/>
</dbReference>
<comment type="caution">
    <text evidence="4">The sequence shown here is derived from an EMBL/GenBank/DDBJ whole genome shotgun (WGS) entry which is preliminary data.</text>
</comment>
<name>A0A9D4DA89_DREPO</name>
<dbReference type="PANTHER" id="PTHR22801:SF63">
    <property type="entry name" value="C-TYPE LECTIN DOMAIN-CONTAINING PROTEIN"/>
    <property type="match status" value="1"/>
</dbReference>
<dbReference type="InterPro" id="IPR001304">
    <property type="entry name" value="C-type_lectin-like"/>
</dbReference>
<proteinExistence type="predicted"/>
<feature type="compositionally biased region" description="Polar residues" evidence="1">
    <location>
        <begin position="150"/>
        <end position="171"/>
    </location>
</feature>
<dbReference type="SUPFAM" id="SSF56436">
    <property type="entry name" value="C-type lectin-like"/>
    <property type="match status" value="1"/>
</dbReference>
<keyword evidence="2" id="KW-0732">Signal</keyword>
<feature type="compositionally biased region" description="Low complexity" evidence="1">
    <location>
        <begin position="115"/>
        <end position="149"/>
    </location>
</feature>
<evidence type="ECO:0000313" key="5">
    <source>
        <dbReference type="Proteomes" id="UP000828390"/>
    </source>
</evidence>
<dbReference type="InterPro" id="IPR016186">
    <property type="entry name" value="C-type_lectin-like/link_sf"/>
</dbReference>
<evidence type="ECO:0000259" key="3">
    <source>
        <dbReference type="PROSITE" id="PS50041"/>
    </source>
</evidence>
<reference evidence="4" key="2">
    <citation type="submission" date="2020-11" db="EMBL/GenBank/DDBJ databases">
        <authorList>
            <person name="McCartney M.A."/>
            <person name="Auch B."/>
            <person name="Kono T."/>
            <person name="Mallez S."/>
            <person name="Becker A."/>
            <person name="Gohl D.M."/>
            <person name="Silverstein K.A.T."/>
            <person name="Koren S."/>
            <person name="Bechman K.B."/>
            <person name="Herman A."/>
            <person name="Abrahante J.E."/>
            <person name="Garbe J."/>
        </authorList>
    </citation>
    <scope>NUCLEOTIDE SEQUENCE</scope>
    <source>
        <strain evidence="4">Duluth1</strain>
        <tissue evidence="4">Whole animal</tissue>
    </source>
</reference>
<dbReference type="InterPro" id="IPR050801">
    <property type="entry name" value="Ca-Dep_Lectins_ImmuneDev"/>
</dbReference>